<dbReference type="InterPro" id="IPR035994">
    <property type="entry name" value="Nucleoside_phosphorylase_sf"/>
</dbReference>
<dbReference type="EMBL" id="JAESVG020000001">
    <property type="protein sequence ID" value="KAG8631763.1"/>
    <property type="molecule type" value="Genomic_DNA"/>
</dbReference>
<dbReference type="PANTHER" id="PTHR46082">
    <property type="entry name" value="ATP/GTP-BINDING PROTEIN-RELATED"/>
    <property type="match status" value="1"/>
</dbReference>
<dbReference type="GO" id="GO:0003824">
    <property type="term" value="F:catalytic activity"/>
    <property type="evidence" value="ECO:0007669"/>
    <property type="project" value="InterPro"/>
</dbReference>
<dbReference type="AlphaFoldDB" id="A0A8K0LGJ5"/>
<name>A0A8K0LGJ5_9PEZI</name>
<dbReference type="InterPro" id="IPR053137">
    <property type="entry name" value="NLR-like"/>
</dbReference>
<comment type="caution">
    <text evidence="1">The sequence shown here is derived from an EMBL/GenBank/DDBJ whole genome shotgun (WGS) entry which is preliminary data.</text>
</comment>
<dbReference type="InterPro" id="IPR011990">
    <property type="entry name" value="TPR-like_helical_dom_sf"/>
</dbReference>
<evidence type="ECO:0000313" key="2">
    <source>
        <dbReference type="Proteomes" id="UP000809789"/>
    </source>
</evidence>
<dbReference type="PANTHER" id="PTHR46082:SF11">
    <property type="entry name" value="AAA+ ATPASE DOMAIN-CONTAINING PROTEIN-RELATED"/>
    <property type="match status" value="1"/>
</dbReference>
<accession>A0A8K0LGJ5</accession>
<dbReference type="OrthoDB" id="1577640at2759"/>
<dbReference type="Gene3D" id="1.25.40.10">
    <property type="entry name" value="Tetratricopeptide repeat domain"/>
    <property type="match status" value="1"/>
</dbReference>
<reference evidence="1" key="1">
    <citation type="submission" date="2021-07" db="EMBL/GenBank/DDBJ databases">
        <title>Elsinoe batatas strain:CRI-CJ2 Genome sequencing and assembly.</title>
        <authorList>
            <person name="Huang L."/>
        </authorList>
    </citation>
    <scope>NUCLEOTIDE SEQUENCE</scope>
    <source>
        <strain evidence="1">CRI-CJ2</strain>
    </source>
</reference>
<organism evidence="1 2">
    <name type="scientific">Elsinoe batatas</name>
    <dbReference type="NCBI Taxonomy" id="2601811"/>
    <lineage>
        <taxon>Eukaryota</taxon>
        <taxon>Fungi</taxon>
        <taxon>Dikarya</taxon>
        <taxon>Ascomycota</taxon>
        <taxon>Pezizomycotina</taxon>
        <taxon>Dothideomycetes</taxon>
        <taxon>Dothideomycetidae</taxon>
        <taxon>Myriangiales</taxon>
        <taxon>Elsinoaceae</taxon>
        <taxon>Elsinoe</taxon>
    </lineage>
</organism>
<gene>
    <name evidence="1" type="ORF">KVT40_000903</name>
</gene>
<evidence type="ECO:0008006" key="3">
    <source>
        <dbReference type="Google" id="ProtNLM"/>
    </source>
</evidence>
<dbReference type="Proteomes" id="UP000809789">
    <property type="component" value="Unassembled WGS sequence"/>
</dbReference>
<dbReference type="SUPFAM" id="SSF48452">
    <property type="entry name" value="TPR-like"/>
    <property type="match status" value="2"/>
</dbReference>
<keyword evidence="2" id="KW-1185">Reference proteome</keyword>
<proteinExistence type="predicted"/>
<sequence length="710" mass="79386">MHMVVVSVLPEIGTNRAATVSAQLVNDFPSLKFGLLVGIGGGIPSPTSDIRLGDVVVSKPTAGSPGVVQFDMGKIEAGGSFRRTGYLAKPPPALLTAMETLLAKFEMDDDTLDVAVSYIKSLEGETAKDALALLDFISLIHFDGISEDLFHAAFISASIDDIKILGREMSPPHQCCIRLLRSLPGKDNARFDHRPFREAVTLLVSLSILVNPEVSFKNISMHPKTHAWVISRVALDGSRGFKRLRPSRSAAWRSRIAIADTAFNWFENFPAHRGSNTIEYCIRQLLKGENDDWDDLRTQMVTHSETYCKRINFQFETYVASTTTIRANIAALHALKGDQDLAMELCKPLIGAKVRKIFNDKLSGLLNVAISFHAGGRYRMAAPFIESFGNTEWHLKFPYHSTYEFVVKTSRYLPVILLDTWEVQRAYTHARHWYDAYAKGLGSRRLHTAAFCIPLVEASLRSGFASEALDLISNVPVKFTADGPFEGDDVILRDSIPETVACLKLRAHLDTGDYDSALRLSDQYMTEIRTDSQPYPWPFTEYYVLALAQHQRWEKAAAVIDGALEQVRRRLRPEHPARVSLSVLRAVIHFHQGQVQEATKLVTTCLHEHRQSGLVDYPQTLHTMFELTTLLDKVGQTEVAAELAEKSVELREHALSQHNPFTLQMMHNLGRFWSSLGRQQEAAGLFGKMQGLMANHYQGLEPVSDCRTAP</sequence>
<protein>
    <recommendedName>
        <fullName evidence="3">Nucleoside phosphorylase domain-containing protein</fullName>
    </recommendedName>
</protein>
<evidence type="ECO:0000313" key="1">
    <source>
        <dbReference type="EMBL" id="KAG8631763.1"/>
    </source>
</evidence>
<dbReference type="GO" id="GO:0009116">
    <property type="term" value="P:nucleoside metabolic process"/>
    <property type="evidence" value="ECO:0007669"/>
    <property type="project" value="InterPro"/>
</dbReference>
<dbReference type="Gene3D" id="3.40.50.1580">
    <property type="entry name" value="Nucleoside phosphorylase domain"/>
    <property type="match status" value="1"/>
</dbReference>